<reference evidence="1 2" key="1">
    <citation type="submission" date="2024-02" db="EMBL/GenBank/DDBJ databases">
        <title>Draft genome sequence of Collimonas sp. strain H4R21, an effective mineral-weathering bacterial strain isolated from the beech rhizosphere.</title>
        <authorList>
            <person name="Morin E."/>
            <person name="Uroz S."/>
            <person name="Leveau J.H.J."/>
            <person name="Kumar R."/>
            <person name="Rey M.W."/>
            <person name="Pham J."/>
        </authorList>
    </citation>
    <scope>NUCLEOTIDE SEQUENCE [LARGE SCALE GENOMIC DNA]</scope>
    <source>
        <strain evidence="1 2">H4R21</strain>
    </source>
</reference>
<dbReference type="Proteomes" id="UP001495910">
    <property type="component" value="Unassembled WGS sequence"/>
</dbReference>
<comment type="caution">
    <text evidence="1">The sequence shown here is derived from an EMBL/GenBank/DDBJ whole genome shotgun (WGS) entry which is preliminary data.</text>
</comment>
<keyword evidence="2" id="KW-1185">Reference proteome</keyword>
<sequence>MEQNKIVEQVEEDMFAQIAVAINDSELVESYAGVLDMSFMT</sequence>
<dbReference type="EMBL" id="JBANDC010000013">
    <property type="protein sequence ID" value="MEM4989317.1"/>
    <property type="molecule type" value="Genomic_DNA"/>
</dbReference>
<gene>
    <name evidence="1" type="ORF">V8G57_18165</name>
</gene>
<organism evidence="1 2">
    <name type="scientific">Collimonas rhizosphaerae</name>
    <dbReference type="NCBI Taxonomy" id="3126357"/>
    <lineage>
        <taxon>Bacteria</taxon>
        <taxon>Pseudomonadati</taxon>
        <taxon>Pseudomonadota</taxon>
        <taxon>Betaproteobacteria</taxon>
        <taxon>Burkholderiales</taxon>
        <taxon>Oxalobacteraceae</taxon>
        <taxon>Collimonas</taxon>
    </lineage>
</organism>
<dbReference type="RefSeq" id="WP_342830564.1">
    <property type="nucleotide sequence ID" value="NZ_JBANDC010000013.1"/>
</dbReference>
<name>A0ABU9PZH7_9BURK</name>
<evidence type="ECO:0000313" key="2">
    <source>
        <dbReference type="Proteomes" id="UP001495910"/>
    </source>
</evidence>
<proteinExistence type="predicted"/>
<protein>
    <submittedName>
        <fullName evidence="1">Uncharacterized protein</fullName>
    </submittedName>
</protein>
<evidence type="ECO:0000313" key="1">
    <source>
        <dbReference type="EMBL" id="MEM4989317.1"/>
    </source>
</evidence>
<accession>A0ABU9PZH7</accession>